<dbReference type="STRING" id="311410.LA5095_01858"/>
<dbReference type="EMBL" id="CXWC01000010">
    <property type="protein sequence ID" value="CTQ71940.1"/>
    <property type="molecule type" value="Genomic_DNA"/>
</dbReference>
<feature type="domain" description="HTH lysR-type" evidence="5">
    <location>
        <begin position="1"/>
        <end position="60"/>
    </location>
</feature>
<dbReference type="Gene3D" id="3.40.190.290">
    <property type="match status" value="1"/>
</dbReference>
<keyword evidence="3" id="KW-0238">DNA-binding</keyword>
<accession>A0A0M7ACK3</accession>
<evidence type="ECO:0000313" key="7">
    <source>
        <dbReference type="Proteomes" id="UP000049983"/>
    </source>
</evidence>
<dbReference type="InterPro" id="IPR036390">
    <property type="entry name" value="WH_DNA-bd_sf"/>
</dbReference>
<name>A0A0M7ACK3_9HYPH</name>
<dbReference type="SUPFAM" id="SSF46785">
    <property type="entry name" value="Winged helix' DNA-binding domain"/>
    <property type="match status" value="1"/>
</dbReference>
<sequence>MNLSIRQLATFREVMRSGSISEAARTLGRTQPAVSSTIAGLETELELKLFMREQGRLVPTPEAEFFLEEAEAILQRLEISKRTLRGLANREHGQLRIAGIPEAIADFLPNSLSKFVADKPSVKIALASRTSQEIEELIAAQQFDIGFTETPRARNSFDQIDFDLECMCAVPATDPLAAREVITPEHLDGHPLALMHSEHRSHKQILARFRDAGVRFNQRFELQTALPGLRFVESGLCALICDMLTAYKAQEDGRLGMGPPMIVFRPFRPRIQNGLSILTPTHRPISIVAKDFCDFLSAEMATVQSAMIKKTG</sequence>
<dbReference type="GeneID" id="97670475"/>
<dbReference type="InterPro" id="IPR005119">
    <property type="entry name" value="LysR_subst-bd"/>
</dbReference>
<dbReference type="RefSeq" id="WP_055114100.1">
    <property type="nucleotide sequence ID" value="NZ_CANKXR010000008.1"/>
</dbReference>
<gene>
    <name evidence="6" type="primary">hcaR_2</name>
    <name evidence="6" type="ORF">LA5096_03112</name>
</gene>
<evidence type="ECO:0000313" key="6">
    <source>
        <dbReference type="EMBL" id="CTQ71940.1"/>
    </source>
</evidence>
<evidence type="ECO:0000259" key="5">
    <source>
        <dbReference type="PROSITE" id="PS50931"/>
    </source>
</evidence>
<dbReference type="GO" id="GO:0010628">
    <property type="term" value="P:positive regulation of gene expression"/>
    <property type="evidence" value="ECO:0007669"/>
    <property type="project" value="TreeGrafter"/>
</dbReference>
<comment type="similarity">
    <text evidence="1">Belongs to the LysR transcriptional regulatory family.</text>
</comment>
<evidence type="ECO:0000256" key="3">
    <source>
        <dbReference type="ARBA" id="ARBA00023125"/>
    </source>
</evidence>
<dbReference type="AlphaFoldDB" id="A0A0M7ACK3"/>
<dbReference type="Pfam" id="PF00126">
    <property type="entry name" value="HTH_1"/>
    <property type="match status" value="1"/>
</dbReference>
<dbReference type="GO" id="GO:0043565">
    <property type="term" value="F:sequence-specific DNA binding"/>
    <property type="evidence" value="ECO:0007669"/>
    <property type="project" value="TreeGrafter"/>
</dbReference>
<dbReference type="Proteomes" id="UP000049983">
    <property type="component" value="Unassembled WGS sequence"/>
</dbReference>
<evidence type="ECO:0000256" key="2">
    <source>
        <dbReference type="ARBA" id="ARBA00023015"/>
    </source>
</evidence>
<evidence type="ECO:0000256" key="4">
    <source>
        <dbReference type="ARBA" id="ARBA00023163"/>
    </source>
</evidence>
<dbReference type="SUPFAM" id="SSF53850">
    <property type="entry name" value="Periplasmic binding protein-like II"/>
    <property type="match status" value="1"/>
</dbReference>
<organism evidence="6 7">
    <name type="scientific">Roseibium album</name>
    <dbReference type="NCBI Taxonomy" id="311410"/>
    <lineage>
        <taxon>Bacteria</taxon>
        <taxon>Pseudomonadati</taxon>
        <taxon>Pseudomonadota</taxon>
        <taxon>Alphaproteobacteria</taxon>
        <taxon>Hyphomicrobiales</taxon>
        <taxon>Stappiaceae</taxon>
        <taxon>Roseibium</taxon>
    </lineage>
</organism>
<dbReference type="PANTHER" id="PTHR30427:SF1">
    <property type="entry name" value="TRANSCRIPTIONAL ACTIVATOR PROTEIN LYSR"/>
    <property type="match status" value="1"/>
</dbReference>
<keyword evidence="7" id="KW-1185">Reference proteome</keyword>
<keyword evidence="4" id="KW-0804">Transcription</keyword>
<dbReference type="Pfam" id="PF03466">
    <property type="entry name" value="LysR_substrate"/>
    <property type="match status" value="1"/>
</dbReference>
<dbReference type="InterPro" id="IPR036388">
    <property type="entry name" value="WH-like_DNA-bd_sf"/>
</dbReference>
<dbReference type="OrthoDB" id="8479870at2"/>
<dbReference type="PROSITE" id="PS50931">
    <property type="entry name" value="HTH_LYSR"/>
    <property type="match status" value="1"/>
</dbReference>
<keyword evidence="2" id="KW-0805">Transcription regulation</keyword>
<dbReference type="PANTHER" id="PTHR30427">
    <property type="entry name" value="TRANSCRIPTIONAL ACTIVATOR PROTEIN LYSR"/>
    <property type="match status" value="1"/>
</dbReference>
<proteinExistence type="inferred from homology"/>
<evidence type="ECO:0000256" key="1">
    <source>
        <dbReference type="ARBA" id="ARBA00009437"/>
    </source>
</evidence>
<dbReference type="GO" id="GO:0003700">
    <property type="term" value="F:DNA-binding transcription factor activity"/>
    <property type="evidence" value="ECO:0007669"/>
    <property type="project" value="InterPro"/>
</dbReference>
<protein>
    <submittedName>
        <fullName evidence="6">Hca operon transcriptional activator</fullName>
    </submittedName>
</protein>
<reference evidence="7" key="1">
    <citation type="submission" date="2015-07" db="EMBL/GenBank/DDBJ databases">
        <authorList>
            <person name="Rodrigo-Torres Lidia"/>
            <person name="Arahal R.David."/>
        </authorList>
    </citation>
    <scope>NUCLEOTIDE SEQUENCE [LARGE SCALE GENOMIC DNA]</scope>
    <source>
        <strain evidence="7">CECT 5096</strain>
    </source>
</reference>
<dbReference type="InterPro" id="IPR000847">
    <property type="entry name" value="LysR_HTH_N"/>
</dbReference>
<dbReference type="PRINTS" id="PR00039">
    <property type="entry name" value="HTHLYSR"/>
</dbReference>
<dbReference type="Gene3D" id="1.10.10.10">
    <property type="entry name" value="Winged helix-like DNA-binding domain superfamily/Winged helix DNA-binding domain"/>
    <property type="match status" value="1"/>
</dbReference>